<dbReference type="GO" id="GO:0006207">
    <property type="term" value="P:'de novo' pyrimidine nucleobase biosynthetic process"/>
    <property type="evidence" value="ECO:0007669"/>
    <property type="project" value="InterPro"/>
</dbReference>
<accession>A0A939BD95</accession>
<evidence type="ECO:0000256" key="7">
    <source>
        <dbReference type="HAMAP-Rule" id="MF_01215"/>
    </source>
</evidence>
<dbReference type="InterPro" id="IPR001754">
    <property type="entry name" value="OMPdeCOase_dom"/>
</dbReference>
<keyword evidence="3 7" id="KW-0210">Decarboxylase</keyword>
<protein>
    <recommendedName>
        <fullName evidence="7">Orotidine 5'-phosphate decarboxylase</fullName>
        <ecNumber evidence="7">4.1.1.23</ecNumber>
    </recommendedName>
    <alternativeName>
        <fullName evidence="7">OMP decarboxylase</fullName>
        <shortName evidence="7">OMPDCase</shortName>
        <shortName evidence="7">OMPdecase</shortName>
    </alternativeName>
</protein>
<evidence type="ECO:0000313" key="9">
    <source>
        <dbReference type="EMBL" id="MBM6919631.1"/>
    </source>
</evidence>
<keyword evidence="4 7" id="KW-0665">Pyrimidine biosynthesis</keyword>
<evidence type="ECO:0000259" key="8">
    <source>
        <dbReference type="SMART" id="SM00934"/>
    </source>
</evidence>
<evidence type="ECO:0000256" key="3">
    <source>
        <dbReference type="ARBA" id="ARBA00022793"/>
    </source>
</evidence>
<dbReference type="PROSITE" id="PS00156">
    <property type="entry name" value="OMPDECASE"/>
    <property type="match status" value="1"/>
</dbReference>
<dbReference type="RefSeq" id="WP_204443562.1">
    <property type="nucleotide sequence ID" value="NZ_JACJKY010000001.1"/>
</dbReference>
<dbReference type="GO" id="GO:0044205">
    <property type="term" value="P:'de novo' UMP biosynthetic process"/>
    <property type="evidence" value="ECO:0007669"/>
    <property type="project" value="UniProtKB-UniRule"/>
</dbReference>
<dbReference type="Proteomes" id="UP000774750">
    <property type="component" value="Unassembled WGS sequence"/>
</dbReference>
<gene>
    <name evidence="7 9" type="primary">pyrF</name>
    <name evidence="9" type="ORF">H6A12_00410</name>
</gene>
<dbReference type="Gene3D" id="3.20.20.70">
    <property type="entry name" value="Aldolase class I"/>
    <property type="match status" value="1"/>
</dbReference>
<keyword evidence="10" id="KW-1185">Reference proteome</keyword>
<comment type="pathway">
    <text evidence="1 7">Pyrimidine metabolism; UMP biosynthesis via de novo pathway; UMP from orotate: step 2/2.</text>
</comment>
<sequence length="307" mass="33399">MGMDRLIDKIIEYKNPTVAGLDPKLAYVPEYIRKECFAKYSDPLEASAEALLCFNRALIDALYDIVPAIKPQAAYYEMYGWQGVRALTETIRYAKEKGMIVMTDGKRNDIGATMEAYATAHLGVTATDAGEVSAFDADMLTVNGYLGTDGITPLLNVCKERDRGIFVLVKTSNRSSGELQDKMIGSKRVYEVMGDMCEAWGADTIGKYGYSAVGAVVGATYPEQLTELREKLPHTFFLVPGYGAQGGGAKDVCGGFDKNGIGAIINSSRGIMCAYQKEGCDEADFAGAARREAIRMRDDIMNAIASR</sequence>
<evidence type="ECO:0000256" key="4">
    <source>
        <dbReference type="ARBA" id="ARBA00022975"/>
    </source>
</evidence>
<evidence type="ECO:0000256" key="5">
    <source>
        <dbReference type="ARBA" id="ARBA00023239"/>
    </source>
</evidence>
<keyword evidence="5 7" id="KW-0456">Lyase</keyword>
<evidence type="ECO:0000313" key="10">
    <source>
        <dbReference type="Proteomes" id="UP000774750"/>
    </source>
</evidence>
<comment type="caution">
    <text evidence="9">The sequence shown here is derived from an EMBL/GenBank/DDBJ whole genome shotgun (WGS) entry which is preliminary data.</text>
</comment>
<organism evidence="9 10">
    <name type="scientific">Merdimmobilis hominis</name>
    <dbReference type="NCBI Taxonomy" id="2897707"/>
    <lineage>
        <taxon>Bacteria</taxon>
        <taxon>Bacillati</taxon>
        <taxon>Bacillota</taxon>
        <taxon>Clostridia</taxon>
        <taxon>Eubacteriales</taxon>
        <taxon>Oscillospiraceae</taxon>
        <taxon>Merdimmobilis</taxon>
    </lineage>
</organism>
<dbReference type="PANTHER" id="PTHR43375">
    <property type="entry name" value="OROTIDINE 5'-PHOSPHATE DECARBOXYLASE"/>
    <property type="match status" value="1"/>
</dbReference>
<dbReference type="Pfam" id="PF00215">
    <property type="entry name" value="OMPdecase"/>
    <property type="match status" value="1"/>
</dbReference>
<evidence type="ECO:0000256" key="6">
    <source>
        <dbReference type="ARBA" id="ARBA00049157"/>
    </source>
</evidence>
<dbReference type="SUPFAM" id="SSF51366">
    <property type="entry name" value="Ribulose-phoshate binding barrel"/>
    <property type="match status" value="1"/>
</dbReference>
<evidence type="ECO:0000256" key="2">
    <source>
        <dbReference type="ARBA" id="ARBA00008847"/>
    </source>
</evidence>
<dbReference type="InterPro" id="IPR011995">
    <property type="entry name" value="OMPdecase_type-2"/>
</dbReference>
<dbReference type="SMART" id="SM00934">
    <property type="entry name" value="OMPdecase"/>
    <property type="match status" value="1"/>
</dbReference>
<dbReference type="HAMAP" id="MF_01215">
    <property type="entry name" value="OMPdecase_type2"/>
    <property type="match status" value="1"/>
</dbReference>
<dbReference type="PANTHER" id="PTHR43375:SF1">
    <property type="entry name" value="OROTIDINE 5'-PHOSPHATE DECARBOXYLASE"/>
    <property type="match status" value="1"/>
</dbReference>
<dbReference type="InterPro" id="IPR018089">
    <property type="entry name" value="OMPdecase_AS"/>
</dbReference>
<proteinExistence type="inferred from homology"/>
<dbReference type="InterPro" id="IPR011060">
    <property type="entry name" value="RibuloseP-bd_barrel"/>
</dbReference>
<dbReference type="EMBL" id="JACJKY010000001">
    <property type="protein sequence ID" value="MBM6919631.1"/>
    <property type="molecule type" value="Genomic_DNA"/>
</dbReference>
<dbReference type="EC" id="4.1.1.23" evidence="7"/>
<evidence type="ECO:0000256" key="1">
    <source>
        <dbReference type="ARBA" id="ARBA00004861"/>
    </source>
</evidence>
<dbReference type="InterPro" id="IPR013785">
    <property type="entry name" value="Aldolase_TIM"/>
</dbReference>
<dbReference type="NCBIfam" id="TIGR02127">
    <property type="entry name" value="pyrF_sub2"/>
    <property type="match status" value="1"/>
</dbReference>
<dbReference type="CDD" id="cd04725">
    <property type="entry name" value="OMP_decarboxylase_like"/>
    <property type="match status" value="1"/>
</dbReference>
<feature type="active site" description="Proton donor" evidence="7">
    <location>
        <position position="106"/>
    </location>
</feature>
<reference evidence="9" key="2">
    <citation type="journal article" date="2021" name="Sci. Rep.">
        <title>The distribution of antibiotic resistance genes in chicken gut microbiota commensals.</title>
        <authorList>
            <person name="Juricova H."/>
            <person name="Matiasovicova J."/>
            <person name="Kubasova T."/>
            <person name="Cejkova D."/>
            <person name="Rychlik I."/>
        </authorList>
    </citation>
    <scope>NUCLEOTIDE SEQUENCE</scope>
    <source>
        <strain evidence="9">An559</strain>
    </source>
</reference>
<name>A0A939BD95_9FIRM</name>
<feature type="domain" description="Orotidine 5'-phosphate decarboxylase" evidence="8">
    <location>
        <begin position="16"/>
        <end position="283"/>
    </location>
</feature>
<dbReference type="AlphaFoldDB" id="A0A939BD95"/>
<comment type="catalytic activity">
    <reaction evidence="6 7">
        <text>orotidine 5'-phosphate + H(+) = UMP + CO2</text>
        <dbReference type="Rhea" id="RHEA:11596"/>
        <dbReference type="ChEBI" id="CHEBI:15378"/>
        <dbReference type="ChEBI" id="CHEBI:16526"/>
        <dbReference type="ChEBI" id="CHEBI:57538"/>
        <dbReference type="ChEBI" id="CHEBI:57865"/>
        <dbReference type="EC" id="4.1.1.23"/>
    </reaction>
</comment>
<reference evidence="9" key="1">
    <citation type="submission" date="2020-08" db="EMBL/GenBank/DDBJ databases">
        <authorList>
            <person name="Cejkova D."/>
            <person name="Kubasova T."/>
            <person name="Jahodarova E."/>
            <person name="Rychlik I."/>
        </authorList>
    </citation>
    <scope>NUCLEOTIDE SEQUENCE</scope>
    <source>
        <strain evidence="9">An559</strain>
    </source>
</reference>
<comment type="similarity">
    <text evidence="2 7">Belongs to the OMP decarboxylase family. Type 2 subfamily.</text>
</comment>
<dbReference type="GO" id="GO:0004590">
    <property type="term" value="F:orotidine-5'-phosphate decarboxylase activity"/>
    <property type="evidence" value="ECO:0007669"/>
    <property type="project" value="UniProtKB-UniRule"/>
</dbReference>